<dbReference type="Gene3D" id="2.60.120.200">
    <property type="match status" value="1"/>
</dbReference>
<reference evidence="1" key="1">
    <citation type="submission" date="2023-03" db="EMBL/GenBank/DDBJ databases">
        <authorList>
            <person name="Steffen K."/>
            <person name="Cardenas P."/>
        </authorList>
    </citation>
    <scope>NUCLEOTIDE SEQUENCE</scope>
</reference>
<dbReference type="AlphaFoldDB" id="A0AA35RIF7"/>
<comment type="caution">
    <text evidence="1">The sequence shown here is derived from an EMBL/GenBank/DDBJ whole genome shotgun (WGS) entry which is preliminary data.</text>
</comment>
<accession>A0AA35RIF7</accession>
<gene>
    <name evidence="1" type="ORF">GBAR_LOCUS7024</name>
</gene>
<dbReference type="Proteomes" id="UP001174909">
    <property type="component" value="Unassembled WGS sequence"/>
</dbReference>
<keyword evidence="2" id="KW-1185">Reference proteome</keyword>
<organism evidence="1 2">
    <name type="scientific">Geodia barretti</name>
    <name type="common">Barrett's horny sponge</name>
    <dbReference type="NCBI Taxonomy" id="519541"/>
    <lineage>
        <taxon>Eukaryota</taxon>
        <taxon>Metazoa</taxon>
        <taxon>Porifera</taxon>
        <taxon>Demospongiae</taxon>
        <taxon>Heteroscleromorpha</taxon>
        <taxon>Tetractinellida</taxon>
        <taxon>Astrophorina</taxon>
        <taxon>Geodiidae</taxon>
        <taxon>Geodia</taxon>
    </lineage>
</organism>
<evidence type="ECO:0008006" key="3">
    <source>
        <dbReference type="Google" id="ProtNLM"/>
    </source>
</evidence>
<dbReference type="EMBL" id="CASHTH010001059">
    <property type="protein sequence ID" value="CAI8010712.1"/>
    <property type="molecule type" value="Genomic_DNA"/>
</dbReference>
<dbReference type="InterPro" id="IPR013320">
    <property type="entry name" value="ConA-like_dom_sf"/>
</dbReference>
<protein>
    <recommendedName>
        <fullName evidence="3">LamG domain-containing protein</fullName>
    </recommendedName>
</protein>
<sequence>MENTTMIQSFRRYFALSFSVLFLIGNIVVPALGQAEKKEDLIGHWTFENGVELEDLTGHFGDIDLLDADVKDGKLRIGNNEWAMTTGYKGPDIGPDKTLVTWIYLDDLSITRGATLAVNKSSGDTFDAIVYAERQPKRWMAGSSHFRRTQDADPGFEEKETGKLIQLAISYEDDGGNTKIMIYRDGDVIGDYTMGPIVSWEAGDVEALFGPRALIGGTAYGWVVARVEDARIYNAVLDEKEINNLTVDTLDVEARGKLAATWGRLKFSK</sequence>
<proteinExistence type="predicted"/>
<dbReference type="SUPFAM" id="SSF49899">
    <property type="entry name" value="Concanavalin A-like lectins/glucanases"/>
    <property type="match status" value="1"/>
</dbReference>
<evidence type="ECO:0000313" key="2">
    <source>
        <dbReference type="Proteomes" id="UP001174909"/>
    </source>
</evidence>
<name>A0AA35RIF7_GEOBA</name>
<evidence type="ECO:0000313" key="1">
    <source>
        <dbReference type="EMBL" id="CAI8010712.1"/>
    </source>
</evidence>